<dbReference type="Proteomes" id="UP000220502">
    <property type="component" value="Unassembled WGS sequence"/>
</dbReference>
<evidence type="ECO:0000259" key="5">
    <source>
        <dbReference type="PROSITE" id="PS50975"/>
    </source>
</evidence>
<sequence>MSILIINRVPYFMYPYDQWLNNEELILLTSSNVAESHKGKGYKEVYTFDNFDNNGHIELKALELFDKYKYHSIIATNELDLLRAANLRDYLGIMGQNWESAIAYRNKVKMKEILSDKGVSVPKFKQIETPLDVINFVQENGYPIVVKPIDGTASTNTGIVKDKKDFDSLLSLELSPNIEVEEFIEGDMYHVDGIVMNGEIVFIWPSKYLNGGCLAFQDDKYLGSYILGKKNPLFNRIINYTEELISSLPTPQNTVFHAEIFHTPNDELVLCEIASRIAGAYIPDVISQSFDINLRKIMVQMQCNVFDCKPNFILNNGPDIFSGWLFIPPKDGTFVSGPSNIPFEWVTNYRLNANPGDRYYGAKTSIDKIASFVISGSSEEIVLERLIEVANWFQQSVKWEF</sequence>
<organism evidence="6 9">
    <name type="scientific">Bacillus thuringiensis</name>
    <dbReference type="NCBI Taxonomy" id="1428"/>
    <lineage>
        <taxon>Bacteria</taxon>
        <taxon>Bacillati</taxon>
        <taxon>Bacillota</taxon>
        <taxon>Bacilli</taxon>
        <taxon>Bacillales</taxon>
        <taxon>Bacillaceae</taxon>
        <taxon>Bacillus</taxon>
        <taxon>Bacillus cereus group</taxon>
    </lineage>
</organism>
<feature type="domain" description="ATP-grasp" evidence="5">
    <location>
        <begin position="111"/>
        <end position="303"/>
    </location>
</feature>
<evidence type="ECO:0000256" key="3">
    <source>
        <dbReference type="ARBA" id="ARBA00022840"/>
    </source>
</evidence>
<proteinExistence type="predicted"/>
<dbReference type="Pfam" id="PF02655">
    <property type="entry name" value="ATP-grasp_3"/>
    <property type="match status" value="1"/>
</dbReference>
<dbReference type="PANTHER" id="PTHR43585">
    <property type="entry name" value="FUMIPYRROLE BIOSYNTHESIS PROTEIN C"/>
    <property type="match status" value="1"/>
</dbReference>
<dbReference type="Gene3D" id="3.30.470.20">
    <property type="entry name" value="ATP-grasp fold, B domain"/>
    <property type="match status" value="1"/>
</dbReference>
<dbReference type="PROSITE" id="PS50975">
    <property type="entry name" value="ATP_GRASP"/>
    <property type="match status" value="1"/>
</dbReference>
<reference evidence="6" key="3">
    <citation type="journal article" date="2021" name="J. Invertebr. Pathol.">
        <title>Molecular characterization of a Bacillus thuringiensis strain from Argentina, toxic against Lepidoptera and Coleoptera, based on its whole-genome and Cry protein analysis.</title>
        <authorList>
            <person name="Nicolas Lazarte J."/>
            <person name="Pia Valacco M."/>
            <person name="Moreno S."/>
            <person name="Salerno G.L."/>
            <person name="Beron C.M."/>
        </authorList>
    </citation>
    <scope>NUCLEOTIDE SEQUENCE</scope>
    <source>
        <strain evidence="6">FCC7</strain>
    </source>
</reference>
<comment type="caution">
    <text evidence="6">The sequence shown here is derived from an EMBL/GenBank/DDBJ whole genome shotgun (WGS) entry which is preliminary data.</text>
</comment>
<dbReference type="RefSeq" id="WP_016078520.1">
    <property type="nucleotide sequence ID" value="NZ_CP125662.1"/>
</dbReference>
<dbReference type="AlphaFoldDB" id="A0AAW4HZP1"/>
<dbReference type="InterPro" id="IPR011761">
    <property type="entry name" value="ATP-grasp"/>
</dbReference>
<dbReference type="InterPro" id="IPR052032">
    <property type="entry name" value="ATP-dep_AA_Ligase"/>
</dbReference>
<evidence type="ECO:0000256" key="2">
    <source>
        <dbReference type="ARBA" id="ARBA00022741"/>
    </source>
</evidence>
<dbReference type="GO" id="GO:0005524">
    <property type="term" value="F:ATP binding"/>
    <property type="evidence" value="ECO:0007669"/>
    <property type="project" value="UniProtKB-UniRule"/>
</dbReference>
<keyword evidence="3 4" id="KW-0067">ATP-binding</keyword>
<evidence type="ECO:0000313" key="8">
    <source>
        <dbReference type="Proteomes" id="UP000220502"/>
    </source>
</evidence>
<gene>
    <name evidence="7" type="ORF">CN461_10690</name>
    <name evidence="6" type="ORF">FME64_31345</name>
</gene>
<dbReference type="GO" id="GO:0046872">
    <property type="term" value="F:metal ion binding"/>
    <property type="evidence" value="ECO:0007669"/>
    <property type="project" value="InterPro"/>
</dbReference>
<accession>A0AAW4HZP1</accession>
<dbReference type="InterPro" id="IPR003806">
    <property type="entry name" value="ATP-grasp_PylC-type"/>
</dbReference>
<protein>
    <submittedName>
        <fullName evidence="6">ATP-grasp domain-containing protein</fullName>
    </submittedName>
</protein>
<reference evidence="6" key="2">
    <citation type="submission" date="2019-07" db="EMBL/GenBank/DDBJ databases">
        <authorList>
            <person name="Lazarte J.N."/>
            <person name="Poliero A."/>
            <person name="Beron C."/>
        </authorList>
    </citation>
    <scope>NUCLEOTIDE SEQUENCE</scope>
    <source>
        <strain evidence="6">FCC7</strain>
    </source>
</reference>
<evidence type="ECO:0000256" key="4">
    <source>
        <dbReference type="PROSITE-ProRule" id="PRU00409"/>
    </source>
</evidence>
<dbReference type="InterPro" id="IPR013815">
    <property type="entry name" value="ATP_grasp_subdomain_1"/>
</dbReference>
<reference evidence="7 8" key="1">
    <citation type="submission" date="2017-09" db="EMBL/GenBank/DDBJ databases">
        <title>Large-scale bioinformatics analysis of Bacillus genomes uncovers conserved roles of natural products in bacterial physiology.</title>
        <authorList>
            <consortium name="Agbiome Team Llc"/>
            <person name="Bleich R.M."/>
            <person name="Kirk G.J."/>
            <person name="Santa Maria K.C."/>
            <person name="Allen S.E."/>
            <person name="Farag S."/>
            <person name="Shank E.A."/>
            <person name="Bowers A."/>
        </authorList>
    </citation>
    <scope>NUCLEOTIDE SEQUENCE [LARGE SCALE GENOMIC DNA]</scope>
    <source>
        <strain evidence="7 8">AFS007900</strain>
    </source>
</reference>
<dbReference type="PANTHER" id="PTHR43585:SF2">
    <property type="entry name" value="ATP-GRASP ENZYME FSQD"/>
    <property type="match status" value="1"/>
</dbReference>
<keyword evidence="2 4" id="KW-0547">Nucleotide-binding</keyword>
<dbReference type="Gene3D" id="3.40.50.20">
    <property type="match status" value="1"/>
</dbReference>
<evidence type="ECO:0000313" key="6">
    <source>
        <dbReference type="EMBL" id="MBN9901728.1"/>
    </source>
</evidence>
<evidence type="ECO:0000256" key="1">
    <source>
        <dbReference type="ARBA" id="ARBA00022598"/>
    </source>
</evidence>
<evidence type="ECO:0000313" key="7">
    <source>
        <dbReference type="EMBL" id="PEX50855.1"/>
    </source>
</evidence>
<dbReference type="GO" id="GO:0016874">
    <property type="term" value="F:ligase activity"/>
    <property type="evidence" value="ECO:0007669"/>
    <property type="project" value="UniProtKB-KW"/>
</dbReference>
<dbReference type="EMBL" id="NTXF01000009">
    <property type="protein sequence ID" value="PEX50855.1"/>
    <property type="molecule type" value="Genomic_DNA"/>
</dbReference>
<name>A0AAW4HZP1_BACTU</name>
<dbReference type="SUPFAM" id="SSF56059">
    <property type="entry name" value="Glutathione synthetase ATP-binding domain-like"/>
    <property type="match status" value="1"/>
</dbReference>
<keyword evidence="1" id="KW-0436">Ligase</keyword>
<dbReference type="EMBL" id="VIXF01000014">
    <property type="protein sequence ID" value="MBN9901728.1"/>
    <property type="molecule type" value="Genomic_DNA"/>
</dbReference>
<dbReference type="Gene3D" id="3.30.1490.20">
    <property type="entry name" value="ATP-grasp fold, A domain"/>
    <property type="match status" value="1"/>
</dbReference>
<evidence type="ECO:0000313" key="9">
    <source>
        <dbReference type="Proteomes" id="UP000775627"/>
    </source>
</evidence>
<dbReference type="Proteomes" id="UP000775627">
    <property type="component" value="Unassembled WGS sequence"/>
</dbReference>